<dbReference type="InterPro" id="IPR012666">
    <property type="entry name" value="CbtA_put"/>
</dbReference>
<gene>
    <name evidence="3" type="ORF">P4R38_09235</name>
</gene>
<evidence type="ECO:0000256" key="1">
    <source>
        <dbReference type="SAM" id="MobiDB-lite"/>
    </source>
</evidence>
<feature type="transmembrane region" description="Helical" evidence="2">
    <location>
        <begin position="76"/>
        <end position="99"/>
    </location>
</feature>
<protein>
    <submittedName>
        <fullName evidence="3">CbtA family protein</fullName>
    </submittedName>
</protein>
<proteinExistence type="predicted"/>
<keyword evidence="2" id="KW-1133">Transmembrane helix</keyword>
<keyword evidence="2" id="KW-0472">Membrane</keyword>
<evidence type="ECO:0000313" key="3">
    <source>
        <dbReference type="EMBL" id="MDF8264425.1"/>
    </source>
</evidence>
<feature type="transmembrane region" description="Helical" evidence="2">
    <location>
        <begin position="152"/>
        <end position="173"/>
    </location>
</feature>
<dbReference type="Pfam" id="PF09490">
    <property type="entry name" value="CbtA"/>
    <property type="match status" value="1"/>
</dbReference>
<feature type="transmembrane region" description="Helical" evidence="2">
    <location>
        <begin position="180"/>
        <end position="201"/>
    </location>
</feature>
<accession>A0ABT6C6C0</accession>
<evidence type="ECO:0000313" key="4">
    <source>
        <dbReference type="Proteomes" id="UP001528912"/>
    </source>
</evidence>
<feature type="transmembrane region" description="Helical" evidence="2">
    <location>
        <begin position="221"/>
        <end position="243"/>
    </location>
</feature>
<feature type="transmembrane region" description="Helical" evidence="2">
    <location>
        <begin position="111"/>
        <end position="132"/>
    </location>
</feature>
<organism evidence="3 4">
    <name type="scientific">Luteipulveratus flavus</name>
    <dbReference type="NCBI Taxonomy" id="3031728"/>
    <lineage>
        <taxon>Bacteria</taxon>
        <taxon>Bacillati</taxon>
        <taxon>Actinomycetota</taxon>
        <taxon>Actinomycetes</taxon>
        <taxon>Micrococcales</taxon>
        <taxon>Dermacoccaceae</taxon>
        <taxon>Luteipulveratus</taxon>
    </lineage>
</organism>
<sequence length="261" mass="27151">MLSARQLLVYGLIAGFVAGLLAFGVARTVGEPSVNAAIAVEEGAPSTTHSHTSSPAAPHDHGDEDELFSRGTQSTWGLLTATQVFGTALGGLAGLMSALAMGRMGRLRSEVTTAVTVAVGFVAAYAVPFAKYPPNPPAVGDPDTIAERTTTFFGFIALSVVVAVAAVYLATYLSRRHGGFVGVAAGSAAYGVVMLVAARLMPTYHEVPHDFPATTLYDFRFASFATQLTLWAGIAVVLGLLLVRATRTARTSVAPRELQPA</sequence>
<dbReference type="EMBL" id="JAROAV010000028">
    <property type="protein sequence ID" value="MDF8264425.1"/>
    <property type="molecule type" value="Genomic_DNA"/>
</dbReference>
<feature type="transmembrane region" description="Helical" evidence="2">
    <location>
        <begin position="7"/>
        <end position="26"/>
    </location>
</feature>
<dbReference type="Proteomes" id="UP001528912">
    <property type="component" value="Unassembled WGS sequence"/>
</dbReference>
<keyword evidence="2" id="KW-0812">Transmembrane</keyword>
<dbReference type="RefSeq" id="WP_277191919.1">
    <property type="nucleotide sequence ID" value="NZ_JAROAV010000028.1"/>
</dbReference>
<reference evidence="3 4" key="1">
    <citation type="submission" date="2023-03" db="EMBL/GenBank/DDBJ databases">
        <title>YIM 133296 draft genome.</title>
        <authorList>
            <person name="Xiong L."/>
        </authorList>
    </citation>
    <scope>NUCLEOTIDE SEQUENCE [LARGE SCALE GENOMIC DNA]</scope>
    <source>
        <strain evidence="3 4">YIM 133296</strain>
    </source>
</reference>
<feature type="compositionally biased region" description="Low complexity" evidence="1">
    <location>
        <begin position="44"/>
        <end position="57"/>
    </location>
</feature>
<feature type="region of interest" description="Disordered" evidence="1">
    <location>
        <begin position="43"/>
        <end position="67"/>
    </location>
</feature>
<comment type="caution">
    <text evidence="3">The sequence shown here is derived from an EMBL/GenBank/DDBJ whole genome shotgun (WGS) entry which is preliminary data.</text>
</comment>
<keyword evidence="4" id="KW-1185">Reference proteome</keyword>
<name>A0ABT6C6C0_9MICO</name>
<evidence type="ECO:0000256" key="2">
    <source>
        <dbReference type="SAM" id="Phobius"/>
    </source>
</evidence>